<dbReference type="OrthoDB" id="9815425at2"/>
<evidence type="ECO:0000259" key="4">
    <source>
        <dbReference type="Pfam" id="PF07859"/>
    </source>
</evidence>
<proteinExistence type="inferred from homology"/>
<evidence type="ECO:0000256" key="3">
    <source>
        <dbReference type="PROSITE-ProRule" id="PRU10038"/>
    </source>
</evidence>
<dbReference type="Gene3D" id="3.40.50.1820">
    <property type="entry name" value="alpha/beta hydrolase"/>
    <property type="match status" value="1"/>
</dbReference>
<accession>A0A1H0BGD2</accession>
<dbReference type="PROSITE" id="PS01174">
    <property type="entry name" value="LIPASE_GDXG_SER"/>
    <property type="match status" value="1"/>
</dbReference>
<gene>
    <name evidence="5" type="ORF">SAMN05660299_02734</name>
</gene>
<dbReference type="InterPro" id="IPR029058">
    <property type="entry name" value="AB_hydrolase_fold"/>
</dbReference>
<dbReference type="GO" id="GO:0016787">
    <property type="term" value="F:hydrolase activity"/>
    <property type="evidence" value="ECO:0007669"/>
    <property type="project" value="UniProtKB-KW"/>
</dbReference>
<organism evidence="5 6">
    <name type="scientific">Megasphaera paucivorans</name>
    <dbReference type="NCBI Taxonomy" id="349095"/>
    <lineage>
        <taxon>Bacteria</taxon>
        <taxon>Bacillati</taxon>
        <taxon>Bacillota</taxon>
        <taxon>Negativicutes</taxon>
        <taxon>Veillonellales</taxon>
        <taxon>Veillonellaceae</taxon>
        <taxon>Megasphaera</taxon>
    </lineage>
</organism>
<dbReference type="PANTHER" id="PTHR48081">
    <property type="entry name" value="AB HYDROLASE SUPERFAMILY PROTEIN C4A8.06C"/>
    <property type="match status" value="1"/>
</dbReference>
<keyword evidence="2" id="KW-0378">Hydrolase</keyword>
<dbReference type="SUPFAM" id="SSF53474">
    <property type="entry name" value="alpha/beta-Hydrolases"/>
    <property type="match status" value="1"/>
</dbReference>
<dbReference type="RefSeq" id="WP_091653035.1">
    <property type="nucleotide sequence ID" value="NZ_FNHQ01000050.1"/>
</dbReference>
<dbReference type="InterPro" id="IPR013094">
    <property type="entry name" value="AB_hydrolase_3"/>
</dbReference>
<feature type="domain" description="Alpha/beta hydrolase fold-3" evidence="4">
    <location>
        <begin position="84"/>
        <end position="290"/>
    </location>
</feature>
<evidence type="ECO:0000313" key="5">
    <source>
        <dbReference type="EMBL" id="SDN44686.1"/>
    </source>
</evidence>
<dbReference type="Pfam" id="PF07859">
    <property type="entry name" value="Abhydrolase_3"/>
    <property type="match status" value="1"/>
</dbReference>
<protein>
    <submittedName>
        <fullName evidence="5">Acetyl esterase/lipase</fullName>
    </submittedName>
</protein>
<sequence length="312" mass="34938">MEHYQLKPELEAFIKKNVQDAATAHFVMTPASMREASLRLAFSQELPKVTMAAVTDAVLNQCGEYDVPVRIYRPTAGTAPLPVLIYYHGGGFVIDSIMVYDPILRRIAEATNHIVVAPEYRLAPENPYPAAEVDALATAKRTLAKLDELHIPYLPDITLAGDSAGGYLAAVVSSQLQEDAQIPITHQILIYPSLDMTHSLPSFEENGIDTYGSNKNKMEWYFDCYLHDVPDKKVVSPLFGKLSPNMPATLMITVQFCPFRDEGAAYTARLQQYGVRTELYNVTNMVHSYLNFEKICYDEICATYKKMAHFLA</sequence>
<dbReference type="InterPro" id="IPR050300">
    <property type="entry name" value="GDXG_lipolytic_enzyme"/>
</dbReference>
<name>A0A1H0BGD2_9FIRM</name>
<evidence type="ECO:0000256" key="2">
    <source>
        <dbReference type="ARBA" id="ARBA00022801"/>
    </source>
</evidence>
<dbReference type="Proteomes" id="UP000199309">
    <property type="component" value="Unassembled WGS sequence"/>
</dbReference>
<evidence type="ECO:0000313" key="6">
    <source>
        <dbReference type="Proteomes" id="UP000199309"/>
    </source>
</evidence>
<dbReference type="AlphaFoldDB" id="A0A1H0BGD2"/>
<reference evidence="5 6" key="1">
    <citation type="submission" date="2016-10" db="EMBL/GenBank/DDBJ databases">
        <authorList>
            <person name="de Groot N.N."/>
        </authorList>
    </citation>
    <scope>NUCLEOTIDE SEQUENCE [LARGE SCALE GENOMIC DNA]</scope>
    <source>
        <strain evidence="5 6">DSM 16981</strain>
    </source>
</reference>
<dbReference type="EMBL" id="FNHQ01000050">
    <property type="protein sequence ID" value="SDN44686.1"/>
    <property type="molecule type" value="Genomic_DNA"/>
</dbReference>
<feature type="active site" evidence="3">
    <location>
        <position position="163"/>
    </location>
</feature>
<dbReference type="STRING" id="349095.SAMN05660299_02734"/>
<keyword evidence="6" id="KW-1185">Reference proteome</keyword>
<comment type="similarity">
    <text evidence="1">Belongs to the 'GDXG' lipolytic enzyme family.</text>
</comment>
<evidence type="ECO:0000256" key="1">
    <source>
        <dbReference type="ARBA" id="ARBA00010515"/>
    </source>
</evidence>
<dbReference type="PANTHER" id="PTHR48081:SF8">
    <property type="entry name" value="ALPHA_BETA HYDROLASE FOLD-3 DOMAIN-CONTAINING PROTEIN-RELATED"/>
    <property type="match status" value="1"/>
</dbReference>
<dbReference type="InterPro" id="IPR033140">
    <property type="entry name" value="Lipase_GDXG_put_SER_AS"/>
</dbReference>